<dbReference type="GeneID" id="91088076"/>
<keyword evidence="1" id="KW-1133">Transmembrane helix</keyword>
<dbReference type="RefSeq" id="XP_066069355.1">
    <property type="nucleotide sequence ID" value="XM_066213258.1"/>
</dbReference>
<protein>
    <submittedName>
        <fullName evidence="2">Uncharacterized protein</fullName>
    </submittedName>
</protein>
<reference evidence="2" key="3">
    <citation type="submission" date="2024-01" db="EMBL/GenBank/DDBJ databases">
        <authorList>
            <person name="Coelho M.A."/>
            <person name="David-Palma M."/>
            <person name="Shea T."/>
            <person name="Sun S."/>
            <person name="Cuomo C.A."/>
            <person name="Heitman J."/>
        </authorList>
    </citation>
    <scope>NUCLEOTIDE SEQUENCE</scope>
    <source>
        <strain evidence="2">CBS 7841</strain>
    </source>
</reference>
<dbReference type="KEGG" id="cdep:91088076"/>
<gene>
    <name evidence="2" type="ORF">L203_103866</name>
</gene>
<reference evidence="2" key="1">
    <citation type="submission" date="2016-06" db="EMBL/GenBank/DDBJ databases">
        <authorList>
            <person name="Cuomo C."/>
            <person name="Litvintseva A."/>
            <person name="Heitman J."/>
            <person name="Chen Y."/>
            <person name="Sun S."/>
            <person name="Springer D."/>
            <person name="Dromer F."/>
            <person name="Young S."/>
            <person name="Zeng Q."/>
            <person name="Chapman S."/>
            <person name="Gujja S."/>
            <person name="Saif S."/>
            <person name="Birren B."/>
        </authorList>
    </citation>
    <scope>NUCLEOTIDE SEQUENCE</scope>
    <source>
        <strain evidence="2">CBS 7841</strain>
    </source>
</reference>
<dbReference type="Proteomes" id="UP000094043">
    <property type="component" value="Chromosome 4"/>
</dbReference>
<evidence type="ECO:0000313" key="3">
    <source>
        <dbReference type="Proteomes" id="UP000094043"/>
    </source>
</evidence>
<keyword evidence="1" id="KW-0812">Transmembrane</keyword>
<keyword evidence="1" id="KW-0472">Membrane</keyword>
<evidence type="ECO:0000256" key="1">
    <source>
        <dbReference type="SAM" id="Phobius"/>
    </source>
</evidence>
<name>A0AAJ8JUD8_9TREE</name>
<evidence type="ECO:0000313" key="2">
    <source>
        <dbReference type="EMBL" id="WVN88655.1"/>
    </source>
</evidence>
<feature type="transmembrane region" description="Helical" evidence="1">
    <location>
        <begin position="109"/>
        <end position="128"/>
    </location>
</feature>
<dbReference type="EMBL" id="CP143787">
    <property type="protein sequence ID" value="WVN88655.1"/>
    <property type="molecule type" value="Genomic_DNA"/>
</dbReference>
<accession>A0AAJ8JUD8</accession>
<dbReference type="AlphaFoldDB" id="A0AAJ8JUD8"/>
<sequence>MSQEYSGRACGKLYRRCRESPRKRPKGLRPLLLASKAIPARPLPIPDNYRIISRRESRDAYNTSCKLEPNDLFTATGAENARCDAWDVEAGRGLGEAVLKPAPKRLANLGPVDLLIGIVITMFTVGLVE</sequence>
<proteinExistence type="predicted"/>
<organism evidence="2 3">
    <name type="scientific">Cryptococcus depauperatus CBS 7841</name>
    <dbReference type="NCBI Taxonomy" id="1295531"/>
    <lineage>
        <taxon>Eukaryota</taxon>
        <taxon>Fungi</taxon>
        <taxon>Dikarya</taxon>
        <taxon>Basidiomycota</taxon>
        <taxon>Agaricomycotina</taxon>
        <taxon>Tremellomycetes</taxon>
        <taxon>Tremellales</taxon>
        <taxon>Cryptococcaceae</taxon>
        <taxon>Cryptococcus</taxon>
    </lineage>
</organism>
<reference evidence="2" key="2">
    <citation type="journal article" date="2022" name="Elife">
        <title>Obligate sexual reproduction of a homothallic fungus closely related to the Cryptococcus pathogenic species complex.</title>
        <authorList>
            <person name="Passer A.R."/>
            <person name="Clancey S.A."/>
            <person name="Shea T."/>
            <person name="David-Palma M."/>
            <person name="Averette A.F."/>
            <person name="Boekhout T."/>
            <person name="Porcel B.M."/>
            <person name="Nowrousian M."/>
            <person name="Cuomo C.A."/>
            <person name="Sun S."/>
            <person name="Heitman J."/>
            <person name="Coelho M.A."/>
        </authorList>
    </citation>
    <scope>NUCLEOTIDE SEQUENCE</scope>
    <source>
        <strain evidence="2">CBS 7841</strain>
    </source>
</reference>
<keyword evidence="3" id="KW-1185">Reference proteome</keyword>